<evidence type="ECO:0000313" key="2">
    <source>
        <dbReference type="Proteomes" id="UP000297245"/>
    </source>
</evidence>
<dbReference type="EMBL" id="ML179087">
    <property type="protein sequence ID" value="THV01631.1"/>
    <property type="molecule type" value="Genomic_DNA"/>
</dbReference>
<reference evidence="1 2" key="1">
    <citation type="journal article" date="2019" name="Nat. Ecol. Evol.">
        <title>Megaphylogeny resolves global patterns of mushroom evolution.</title>
        <authorList>
            <person name="Varga T."/>
            <person name="Krizsan K."/>
            <person name="Foldi C."/>
            <person name="Dima B."/>
            <person name="Sanchez-Garcia M."/>
            <person name="Sanchez-Ramirez S."/>
            <person name="Szollosi G.J."/>
            <person name="Szarkandi J.G."/>
            <person name="Papp V."/>
            <person name="Albert L."/>
            <person name="Andreopoulos W."/>
            <person name="Angelini C."/>
            <person name="Antonin V."/>
            <person name="Barry K.W."/>
            <person name="Bougher N.L."/>
            <person name="Buchanan P."/>
            <person name="Buyck B."/>
            <person name="Bense V."/>
            <person name="Catcheside P."/>
            <person name="Chovatia M."/>
            <person name="Cooper J."/>
            <person name="Damon W."/>
            <person name="Desjardin D."/>
            <person name="Finy P."/>
            <person name="Geml J."/>
            <person name="Haridas S."/>
            <person name="Hughes K."/>
            <person name="Justo A."/>
            <person name="Karasinski D."/>
            <person name="Kautmanova I."/>
            <person name="Kiss B."/>
            <person name="Kocsube S."/>
            <person name="Kotiranta H."/>
            <person name="LaButti K.M."/>
            <person name="Lechner B.E."/>
            <person name="Liimatainen K."/>
            <person name="Lipzen A."/>
            <person name="Lukacs Z."/>
            <person name="Mihaltcheva S."/>
            <person name="Morgado L.N."/>
            <person name="Niskanen T."/>
            <person name="Noordeloos M.E."/>
            <person name="Ohm R.A."/>
            <person name="Ortiz-Santana B."/>
            <person name="Ovrebo C."/>
            <person name="Racz N."/>
            <person name="Riley R."/>
            <person name="Savchenko A."/>
            <person name="Shiryaev A."/>
            <person name="Soop K."/>
            <person name="Spirin V."/>
            <person name="Szebenyi C."/>
            <person name="Tomsovsky M."/>
            <person name="Tulloss R.E."/>
            <person name="Uehling J."/>
            <person name="Grigoriev I.V."/>
            <person name="Vagvolgyi C."/>
            <person name="Papp T."/>
            <person name="Martin F.M."/>
            <person name="Miettinen O."/>
            <person name="Hibbett D.S."/>
            <person name="Nagy L.G."/>
        </authorList>
    </citation>
    <scope>NUCLEOTIDE SEQUENCE [LARGE SCALE GENOMIC DNA]</scope>
    <source>
        <strain evidence="1 2">CBS 962.96</strain>
    </source>
</reference>
<gene>
    <name evidence="1" type="ORF">K435DRAFT_582273</name>
</gene>
<accession>A0A4S8MGK8</accession>
<dbReference type="Proteomes" id="UP000297245">
    <property type="component" value="Unassembled WGS sequence"/>
</dbReference>
<evidence type="ECO:0000313" key="1">
    <source>
        <dbReference type="EMBL" id="THV01631.1"/>
    </source>
</evidence>
<dbReference type="AlphaFoldDB" id="A0A4S8MGK8"/>
<organism evidence="1 2">
    <name type="scientific">Dendrothele bispora (strain CBS 962.96)</name>
    <dbReference type="NCBI Taxonomy" id="1314807"/>
    <lineage>
        <taxon>Eukaryota</taxon>
        <taxon>Fungi</taxon>
        <taxon>Dikarya</taxon>
        <taxon>Basidiomycota</taxon>
        <taxon>Agaricomycotina</taxon>
        <taxon>Agaricomycetes</taxon>
        <taxon>Agaricomycetidae</taxon>
        <taxon>Agaricales</taxon>
        <taxon>Agaricales incertae sedis</taxon>
        <taxon>Dendrothele</taxon>
    </lineage>
</organism>
<protein>
    <submittedName>
        <fullName evidence="1">Uncharacterized protein</fullName>
    </submittedName>
</protein>
<keyword evidence="2" id="KW-1185">Reference proteome</keyword>
<feature type="non-terminal residue" evidence="1">
    <location>
        <position position="1"/>
    </location>
</feature>
<feature type="non-terminal residue" evidence="1">
    <location>
        <position position="137"/>
    </location>
</feature>
<dbReference type="OrthoDB" id="3257768at2759"/>
<name>A0A4S8MGK8_DENBC</name>
<proteinExistence type="predicted"/>
<sequence>EDIPLCLPSALPEAYHVEGCRPALFEIEQKLREGQLRNSLNQLRNHLHMKSRLLTYRTTNVAHQGAVTRSKAIFNRNQKQIDHCTSKYQTAWVAMGKLVGEDRLKWRKLEKGDVRLMDSGADRAIGIMRKKNGKRSK</sequence>